<dbReference type="PANTHER" id="PTHR43066">
    <property type="entry name" value="RHOMBOID-RELATED PROTEIN"/>
    <property type="match status" value="1"/>
</dbReference>
<proteinExistence type="predicted"/>
<dbReference type="Gene3D" id="1.20.1540.10">
    <property type="entry name" value="Rhomboid-like"/>
    <property type="match status" value="1"/>
</dbReference>
<evidence type="ECO:0000256" key="1">
    <source>
        <dbReference type="ARBA" id="ARBA00004141"/>
    </source>
</evidence>
<name>A0A238ZT74_9BACT</name>
<evidence type="ECO:0000313" key="9">
    <source>
        <dbReference type="EMBL" id="SNR86201.1"/>
    </source>
</evidence>
<feature type="transmembrane region" description="Helical" evidence="7">
    <location>
        <begin position="198"/>
        <end position="218"/>
    </location>
</feature>
<comment type="subcellular location">
    <subcellularLocation>
        <location evidence="1">Membrane</location>
        <topology evidence="1">Multi-pass membrane protein</topology>
    </subcellularLocation>
</comment>
<evidence type="ECO:0000313" key="10">
    <source>
        <dbReference type="Proteomes" id="UP000198405"/>
    </source>
</evidence>
<dbReference type="InterPro" id="IPR035952">
    <property type="entry name" value="Rhomboid-like_sf"/>
</dbReference>
<feature type="transmembrane region" description="Helical" evidence="7">
    <location>
        <begin position="130"/>
        <end position="149"/>
    </location>
</feature>
<dbReference type="RefSeq" id="WP_089323463.1">
    <property type="nucleotide sequence ID" value="NZ_FZOB01000011.1"/>
</dbReference>
<dbReference type="EMBL" id="FZOB01000011">
    <property type="protein sequence ID" value="SNR86201.1"/>
    <property type="molecule type" value="Genomic_DNA"/>
</dbReference>
<dbReference type="OrthoDB" id="9813074at2"/>
<dbReference type="Pfam" id="PF01694">
    <property type="entry name" value="Rhomboid"/>
    <property type="match status" value="1"/>
</dbReference>
<reference evidence="10" key="1">
    <citation type="submission" date="2017-06" db="EMBL/GenBank/DDBJ databases">
        <authorList>
            <person name="Varghese N."/>
            <person name="Submissions S."/>
        </authorList>
    </citation>
    <scope>NUCLEOTIDE SEQUENCE [LARGE SCALE GENOMIC DNA]</scope>
    <source>
        <strain evidence="10">DSM 15668</strain>
    </source>
</reference>
<dbReference type="GO" id="GO:0004252">
    <property type="term" value="F:serine-type endopeptidase activity"/>
    <property type="evidence" value="ECO:0007669"/>
    <property type="project" value="InterPro"/>
</dbReference>
<keyword evidence="3" id="KW-0997">Cell inner membrane</keyword>
<evidence type="ECO:0000256" key="5">
    <source>
        <dbReference type="ARBA" id="ARBA00022989"/>
    </source>
</evidence>
<organism evidence="9 10">
    <name type="scientific">Desulfurobacterium atlanticum</name>
    <dbReference type="NCBI Taxonomy" id="240169"/>
    <lineage>
        <taxon>Bacteria</taxon>
        <taxon>Pseudomonadati</taxon>
        <taxon>Aquificota</taxon>
        <taxon>Aquificia</taxon>
        <taxon>Desulfurobacteriales</taxon>
        <taxon>Desulfurobacteriaceae</taxon>
        <taxon>Desulfurobacterium</taxon>
    </lineage>
</organism>
<evidence type="ECO:0000256" key="7">
    <source>
        <dbReference type="SAM" id="Phobius"/>
    </source>
</evidence>
<dbReference type="GO" id="GO:0016020">
    <property type="term" value="C:membrane"/>
    <property type="evidence" value="ECO:0007669"/>
    <property type="project" value="UniProtKB-SubCell"/>
</dbReference>
<keyword evidence="6 7" id="KW-0472">Membrane</keyword>
<dbReference type="AlphaFoldDB" id="A0A238ZT74"/>
<evidence type="ECO:0000256" key="2">
    <source>
        <dbReference type="ARBA" id="ARBA00022475"/>
    </source>
</evidence>
<keyword evidence="4 7" id="KW-0812">Transmembrane</keyword>
<evidence type="ECO:0000256" key="6">
    <source>
        <dbReference type="ARBA" id="ARBA00023136"/>
    </source>
</evidence>
<dbReference type="Proteomes" id="UP000198405">
    <property type="component" value="Unassembled WGS sequence"/>
</dbReference>
<accession>A0A238ZT74</accession>
<protein>
    <submittedName>
        <fullName evidence="9">Membrane associated serine protease, rhomboid family</fullName>
    </submittedName>
</protein>
<keyword evidence="10" id="KW-1185">Reference proteome</keyword>
<dbReference type="InterPro" id="IPR022764">
    <property type="entry name" value="Peptidase_S54_rhomboid_dom"/>
</dbReference>
<evidence type="ECO:0000259" key="8">
    <source>
        <dbReference type="Pfam" id="PF01694"/>
    </source>
</evidence>
<sequence length="229" mass="25616">MIPLKDLNKSRTVPVVTTYIIVICVIIFLFELSMGRNVVYLFHAFGVIPYEIVRGVDIPPPDPLTPYGNLISHQYLHGGFFHIIGNMLFLWIFGDNVEDYFGKLKFFIFYTFCGVMAALMQVFAYPDSVAPLIGASGAISGVLGAYFVLYPNAKIVTLVFLGFFVDLIVVPAYIWILFWFLMQFLSLLASTSVNGVGVAWFAHIGGFIVGMLITRFAITFKGRPLKVIE</sequence>
<gene>
    <name evidence="9" type="ORF">SAMN06265340_11139</name>
</gene>
<feature type="transmembrane region" description="Helical" evidence="7">
    <location>
        <begin position="75"/>
        <end position="94"/>
    </location>
</feature>
<dbReference type="PANTHER" id="PTHR43066:SF26">
    <property type="entry name" value="RHOMBOID PROTEASE GLPG"/>
    <property type="match status" value="1"/>
</dbReference>
<dbReference type="SUPFAM" id="SSF144091">
    <property type="entry name" value="Rhomboid-like"/>
    <property type="match status" value="1"/>
</dbReference>
<keyword evidence="9" id="KW-0378">Hydrolase</keyword>
<dbReference type="GO" id="GO:0006508">
    <property type="term" value="P:proteolysis"/>
    <property type="evidence" value="ECO:0007669"/>
    <property type="project" value="UniProtKB-KW"/>
</dbReference>
<feature type="transmembrane region" description="Helical" evidence="7">
    <location>
        <begin position="12"/>
        <end position="30"/>
    </location>
</feature>
<keyword evidence="5 7" id="KW-1133">Transmembrane helix</keyword>
<evidence type="ECO:0000256" key="4">
    <source>
        <dbReference type="ARBA" id="ARBA00022692"/>
    </source>
</evidence>
<feature type="transmembrane region" description="Helical" evidence="7">
    <location>
        <begin position="106"/>
        <end position="124"/>
    </location>
</feature>
<dbReference type="FunFam" id="1.20.1540.10:FF:000027">
    <property type="entry name" value="Rhomboid family intramembrane serine protease"/>
    <property type="match status" value="1"/>
</dbReference>
<feature type="domain" description="Peptidase S54 rhomboid" evidence="8">
    <location>
        <begin position="69"/>
        <end position="216"/>
    </location>
</feature>
<evidence type="ECO:0000256" key="3">
    <source>
        <dbReference type="ARBA" id="ARBA00022519"/>
    </source>
</evidence>
<keyword evidence="2" id="KW-1003">Cell membrane</keyword>
<feature type="transmembrane region" description="Helical" evidence="7">
    <location>
        <begin position="156"/>
        <end position="178"/>
    </location>
</feature>
<keyword evidence="9" id="KW-0645">Protease</keyword>